<accession>A0ABT4Y4P3</accession>
<evidence type="ECO:0000313" key="2">
    <source>
        <dbReference type="Proteomes" id="UP001211689"/>
    </source>
</evidence>
<keyword evidence="2" id="KW-1185">Reference proteome</keyword>
<dbReference type="Proteomes" id="UP001211689">
    <property type="component" value="Unassembled WGS sequence"/>
</dbReference>
<dbReference type="EMBL" id="JANEWF010000009">
    <property type="protein sequence ID" value="MDA8483617.1"/>
    <property type="molecule type" value="Genomic_DNA"/>
</dbReference>
<comment type="caution">
    <text evidence="1">The sequence shown here is derived from an EMBL/GenBank/DDBJ whole genome shotgun (WGS) entry which is preliminary data.</text>
</comment>
<protein>
    <submittedName>
        <fullName evidence="1">Uncharacterized protein</fullName>
    </submittedName>
</protein>
<gene>
    <name evidence="1" type="ORF">NNO07_11090</name>
</gene>
<organism evidence="1 2">
    <name type="scientific">Metapseudomonas resinovorans</name>
    <name type="common">Pseudomonas resinovorans</name>
    <dbReference type="NCBI Taxonomy" id="53412"/>
    <lineage>
        <taxon>Bacteria</taxon>
        <taxon>Pseudomonadati</taxon>
        <taxon>Pseudomonadota</taxon>
        <taxon>Gammaproteobacteria</taxon>
        <taxon>Pseudomonadales</taxon>
        <taxon>Pseudomonadaceae</taxon>
        <taxon>Metapseudomonas</taxon>
    </lineage>
</organism>
<proteinExistence type="predicted"/>
<reference evidence="1 2" key="1">
    <citation type="submission" date="2022-07" db="EMBL/GenBank/DDBJ databases">
        <title>Genome Analysis of Selected Gammaproteobacteria from Nigerian Food snails.</title>
        <authorList>
            <person name="Okafor A.C."/>
        </authorList>
    </citation>
    <scope>NUCLEOTIDE SEQUENCE [LARGE SCALE GENOMIC DNA]</scope>
    <source>
        <strain evidence="1 2">Awg 2</strain>
    </source>
</reference>
<sequence length="75" mass="8126">MHVDINVRWAQLTYQASCPGQRLRATAVMSPEAAAKALAVKLHPTAESIQAEQLKAAAQGQTEVWRCHLTFPGGN</sequence>
<name>A0ABT4Y4P3_METRE</name>
<dbReference type="RefSeq" id="WP_271470796.1">
    <property type="nucleotide sequence ID" value="NZ_JANEWF010000009.1"/>
</dbReference>
<evidence type="ECO:0000313" key="1">
    <source>
        <dbReference type="EMBL" id="MDA8483617.1"/>
    </source>
</evidence>